<evidence type="ECO:0000256" key="7">
    <source>
        <dbReference type="ARBA" id="ARBA00047899"/>
    </source>
</evidence>
<evidence type="ECO:0000256" key="2">
    <source>
        <dbReference type="ARBA" id="ARBA00022527"/>
    </source>
</evidence>
<dbReference type="Pfam" id="PF00069">
    <property type="entry name" value="Pkinase"/>
    <property type="match status" value="1"/>
</dbReference>
<dbReference type="SUPFAM" id="SSF52047">
    <property type="entry name" value="RNI-like"/>
    <property type="match status" value="1"/>
</dbReference>
<feature type="region of interest" description="Disordered" evidence="11">
    <location>
        <begin position="302"/>
        <end position="324"/>
    </location>
</feature>
<feature type="domain" description="Protein kinase" evidence="12">
    <location>
        <begin position="36"/>
        <end position="299"/>
    </location>
</feature>
<evidence type="ECO:0000256" key="8">
    <source>
        <dbReference type="ARBA" id="ARBA00048679"/>
    </source>
</evidence>
<accession>A0A0V0R9A9</accession>
<reference evidence="13 14" key="1">
    <citation type="journal article" date="2015" name="Sci. Rep.">
        <title>Genome of the facultative scuticociliatosis pathogen Pseudocohnilembus persalinus provides insight into its virulence through horizontal gene transfer.</title>
        <authorList>
            <person name="Xiong J."/>
            <person name="Wang G."/>
            <person name="Cheng J."/>
            <person name="Tian M."/>
            <person name="Pan X."/>
            <person name="Warren A."/>
            <person name="Jiang C."/>
            <person name="Yuan D."/>
            <person name="Miao W."/>
        </authorList>
    </citation>
    <scope>NUCLEOTIDE SEQUENCE [LARGE SCALE GENOMIC DNA]</scope>
    <source>
        <strain evidence="13">36N120E</strain>
    </source>
</reference>
<dbReference type="PANTHER" id="PTHR44899:SF3">
    <property type="entry name" value="SERINE_THREONINE-PROTEIN KINASE NEK1"/>
    <property type="match status" value="1"/>
</dbReference>
<dbReference type="InterPro" id="IPR017441">
    <property type="entry name" value="Protein_kinase_ATP_BS"/>
</dbReference>
<feature type="compositionally biased region" description="Acidic residues" evidence="11">
    <location>
        <begin position="805"/>
        <end position="825"/>
    </location>
</feature>
<name>A0A0V0R9A9_PSEPJ</name>
<dbReference type="GO" id="GO:0004674">
    <property type="term" value="F:protein serine/threonine kinase activity"/>
    <property type="evidence" value="ECO:0007669"/>
    <property type="project" value="UniProtKB-KW"/>
</dbReference>
<keyword evidence="14" id="KW-1185">Reference proteome</keyword>
<dbReference type="InterPro" id="IPR008271">
    <property type="entry name" value="Ser/Thr_kinase_AS"/>
</dbReference>
<evidence type="ECO:0000256" key="9">
    <source>
        <dbReference type="PROSITE-ProRule" id="PRU10141"/>
    </source>
</evidence>
<dbReference type="PROSITE" id="PS00108">
    <property type="entry name" value="PROTEIN_KINASE_ST"/>
    <property type="match status" value="1"/>
</dbReference>
<feature type="coiled-coil region" evidence="10">
    <location>
        <begin position="616"/>
        <end position="643"/>
    </location>
</feature>
<feature type="compositionally biased region" description="Basic and acidic residues" evidence="11">
    <location>
        <begin position="338"/>
        <end position="347"/>
    </location>
</feature>
<evidence type="ECO:0000256" key="4">
    <source>
        <dbReference type="ARBA" id="ARBA00022741"/>
    </source>
</evidence>
<keyword evidence="4 9" id="KW-0547">Nucleotide-binding</keyword>
<dbReference type="SMART" id="SM00220">
    <property type="entry name" value="S_TKc"/>
    <property type="match status" value="1"/>
</dbReference>
<proteinExistence type="predicted"/>
<dbReference type="InterPro" id="IPR051131">
    <property type="entry name" value="NEK_Ser/Thr_kinase_NIMA"/>
</dbReference>
<feature type="compositionally biased region" description="Low complexity" evidence="11">
    <location>
        <begin position="302"/>
        <end position="315"/>
    </location>
</feature>
<sequence length="988" mass="115271">MSDNNRKQWGNKNSQKQQRSRSNSKEKIPQKYKDIYKEIELVGKGTSGMAQLVKHKSEKKYYIAKFIKMGSMTEEEKEKAQQELILQKQLKHPNIVEYKESFLENDNLIIIMEYCEDGDLGYHIKRKKAQNQTFKEDTILNWFIQLVMALDFMHQKKIIHRDIKATNIFLSQCGSVKIGDFGISKQLDSTLAMAKTLVGTPYYLSPEVCENKPYTYQSDIWSLGCLLYEMCTLEHPFVSNNLMTILLEKDQQKRPNTKDILCTQFMMQVMHKFINKEGNLLEQVPLKKLNIHQKKETILQQQMQKQVQQNKQNPQKYDKISEMERKILEKEEKIKREMKEERKKIQQEKNQQNKPKSKIELQEEKYEKMMANLKSDYKQDRKELQDSKLQNKSQNQEKKRNSDQQDMELPEPPKLFHINSTPDQYQHQNFQNKQDYPSLAQINKDLRKNQNQIQESGNQKNQHLIQNVSKSFDPLGKTIESVYQSENKSIKSINLDQTIISNYSLTQSLRDKSQNVQSKKNNQKENLENISEQTDEQSENTACQNNSSSNNNNYSQTESLSKQDQNPSIEKINQLNNDLSNPNLYLSNNTFLKQSGDLGESDFNISLTNKSAFNINNDFIQKMKNVDIENVQYEQEIQKQNELQQLEKDIKNNDFFQTGGSLGLTVTQPFQFSGINQSFNVSQKTNFQMPRKNSKTISPEELEKLAESLQNESKTLYENEFLESGSQKFENQNYQQNEEIQHNLQSLNKVTQSHFRSNKNEMNPFLQSGYRNLGILQSKASTEKNDADYEGEGGYEMLEVKDDMGDSSEGDDEREEDTMDEINEDPQDKQNIYKQRITKDKGFKELDDVLNLYKSQLQQSMTITKSIQNKYLNMTEIKETSQENIFSESDKKYDEDTNFDENFKYTCEALKQMENVTHLTLNSNLNQITDLGVQYISQAIKTMTNVTKLTLNLGKNQISDIGAQNISLAIQKLQKITYLSLDIGYLTQ</sequence>
<dbReference type="GO" id="GO:0005524">
    <property type="term" value="F:ATP binding"/>
    <property type="evidence" value="ECO:0007669"/>
    <property type="project" value="UniProtKB-UniRule"/>
</dbReference>
<dbReference type="InterPro" id="IPR000719">
    <property type="entry name" value="Prot_kinase_dom"/>
</dbReference>
<feature type="region of interest" description="Disordered" evidence="11">
    <location>
        <begin position="802"/>
        <end position="827"/>
    </location>
</feature>
<dbReference type="EMBL" id="LDAU01000013">
    <property type="protein sequence ID" value="KRX10960.1"/>
    <property type="molecule type" value="Genomic_DNA"/>
</dbReference>
<dbReference type="OrthoDB" id="248923at2759"/>
<evidence type="ECO:0000256" key="3">
    <source>
        <dbReference type="ARBA" id="ARBA00022679"/>
    </source>
</evidence>
<dbReference type="CDD" id="cd08215">
    <property type="entry name" value="STKc_Nek"/>
    <property type="match status" value="1"/>
</dbReference>
<dbReference type="InterPro" id="IPR032675">
    <property type="entry name" value="LRR_dom_sf"/>
</dbReference>
<dbReference type="InParanoid" id="A0A0V0R9A9"/>
<dbReference type="AlphaFoldDB" id="A0A0V0R9A9"/>
<feature type="region of interest" description="Disordered" evidence="11">
    <location>
        <begin position="1"/>
        <end position="29"/>
    </location>
</feature>
<dbReference type="InterPro" id="IPR011009">
    <property type="entry name" value="Kinase-like_dom_sf"/>
</dbReference>
<feature type="compositionally biased region" description="Polar residues" evidence="11">
    <location>
        <begin position="418"/>
        <end position="427"/>
    </location>
</feature>
<feature type="region of interest" description="Disordered" evidence="11">
    <location>
        <begin position="531"/>
        <end position="566"/>
    </location>
</feature>
<comment type="catalytic activity">
    <reaction evidence="8">
        <text>L-seryl-[protein] + ATP = O-phospho-L-seryl-[protein] + ADP + H(+)</text>
        <dbReference type="Rhea" id="RHEA:17989"/>
        <dbReference type="Rhea" id="RHEA-COMP:9863"/>
        <dbReference type="Rhea" id="RHEA-COMP:11604"/>
        <dbReference type="ChEBI" id="CHEBI:15378"/>
        <dbReference type="ChEBI" id="CHEBI:29999"/>
        <dbReference type="ChEBI" id="CHEBI:30616"/>
        <dbReference type="ChEBI" id="CHEBI:83421"/>
        <dbReference type="ChEBI" id="CHEBI:456216"/>
        <dbReference type="EC" id="2.7.11.1"/>
    </reaction>
</comment>
<feature type="binding site" evidence="9">
    <location>
        <position position="65"/>
    </location>
    <ligand>
        <name>ATP</name>
        <dbReference type="ChEBI" id="CHEBI:30616"/>
    </ligand>
</feature>
<protein>
    <recommendedName>
        <fullName evidence="1">non-specific serine/threonine protein kinase</fullName>
        <ecNumber evidence="1">2.7.11.1</ecNumber>
    </recommendedName>
</protein>
<evidence type="ECO:0000256" key="10">
    <source>
        <dbReference type="SAM" id="Coils"/>
    </source>
</evidence>
<feature type="region of interest" description="Disordered" evidence="11">
    <location>
        <begin position="338"/>
        <end position="362"/>
    </location>
</feature>
<evidence type="ECO:0000313" key="13">
    <source>
        <dbReference type="EMBL" id="KRX10960.1"/>
    </source>
</evidence>
<dbReference type="Gene3D" id="3.80.10.10">
    <property type="entry name" value="Ribonuclease Inhibitor"/>
    <property type="match status" value="1"/>
</dbReference>
<evidence type="ECO:0000256" key="5">
    <source>
        <dbReference type="ARBA" id="ARBA00022777"/>
    </source>
</evidence>
<dbReference type="SUPFAM" id="SSF56112">
    <property type="entry name" value="Protein kinase-like (PK-like)"/>
    <property type="match status" value="1"/>
</dbReference>
<evidence type="ECO:0000256" key="11">
    <source>
        <dbReference type="SAM" id="MobiDB-lite"/>
    </source>
</evidence>
<dbReference type="Proteomes" id="UP000054937">
    <property type="component" value="Unassembled WGS sequence"/>
</dbReference>
<dbReference type="Gene3D" id="1.10.510.10">
    <property type="entry name" value="Transferase(Phosphotransferase) domain 1"/>
    <property type="match status" value="1"/>
</dbReference>
<feature type="compositionally biased region" description="Low complexity" evidence="11">
    <location>
        <begin position="11"/>
        <end position="21"/>
    </location>
</feature>
<gene>
    <name evidence="13" type="ORF">PPERSA_12084</name>
</gene>
<keyword evidence="5 13" id="KW-0418">Kinase</keyword>
<evidence type="ECO:0000256" key="1">
    <source>
        <dbReference type="ARBA" id="ARBA00012513"/>
    </source>
</evidence>
<feature type="compositionally biased region" description="Polar residues" evidence="11">
    <location>
        <begin position="554"/>
        <end position="566"/>
    </location>
</feature>
<dbReference type="PROSITE" id="PS00107">
    <property type="entry name" value="PROTEIN_KINASE_ATP"/>
    <property type="match status" value="1"/>
</dbReference>
<keyword evidence="2" id="KW-0723">Serine/threonine-protein kinase</keyword>
<feature type="region of interest" description="Disordered" evidence="11">
    <location>
        <begin position="379"/>
        <end position="427"/>
    </location>
</feature>
<dbReference type="PANTHER" id="PTHR44899">
    <property type="entry name" value="CAMK FAMILY PROTEIN KINASE"/>
    <property type="match status" value="1"/>
</dbReference>
<organism evidence="13 14">
    <name type="scientific">Pseudocohnilembus persalinus</name>
    <name type="common">Ciliate</name>
    <dbReference type="NCBI Taxonomy" id="266149"/>
    <lineage>
        <taxon>Eukaryota</taxon>
        <taxon>Sar</taxon>
        <taxon>Alveolata</taxon>
        <taxon>Ciliophora</taxon>
        <taxon>Intramacronucleata</taxon>
        <taxon>Oligohymenophorea</taxon>
        <taxon>Scuticociliatia</taxon>
        <taxon>Philasterida</taxon>
        <taxon>Pseudocohnilembidae</taxon>
        <taxon>Pseudocohnilembus</taxon>
    </lineage>
</organism>
<evidence type="ECO:0000313" key="14">
    <source>
        <dbReference type="Proteomes" id="UP000054937"/>
    </source>
</evidence>
<evidence type="ECO:0000256" key="6">
    <source>
        <dbReference type="ARBA" id="ARBA00022840"/>
    </source>
</evidence>
<evidence type="ECO:0000259" key="12">
    <source>
        <dbReference type="PROSITE" id="PS50011"/>
    </source>
</evidence>
<keyword evidence="10" id="KW-0175">Coiled coil</keyword>
<comment type="caution">
    <text evidence="13">The sequence shown here is derived from an EMBL/GenBank/DDBJ whole genome shotgun (WGS) entry which is preliminary data.</text>
</comment>
<comment type="catalytic activity">
    <reaction evidence="7">
        <text>L-threonyl-[protein] + ATP = O-phospho-L-threonyl-[protein] + ADP + H(+)</text>
        <dbReference type="Rhea" id="RHEA:46608"/>
        <dbReference type="Rhea" id="RHEA-COMP:11060"/>
        <dbReference type="Rhea" id="RHEA-COMP:11605"/>
        <dbReference type="ChEBI" id="CHEBI:15378"/>
        <dbReference type="ChEBI" id="CHEBI:30013"/>
        <dbReference type="ChEBI" id="CHEBI:30616"/>
        <dbReference type="ChEBI" id="CHEBI:61977"/>
        <dbReference type="ChEBI" id="CHEBI:456216"/>
        <dbReference type="EC" id="2.7.11.1"/>
    </reaction>
</comment>
<dbReference type="PROSITE" id="PS50011">
    <property type="entry name" value="PROTEIN_KINASE_DOM"/>
    <property type="match status" value="1"/>
</dbReference>
<keyword evidence="3" id="KW-0808">Transferase</keyword>
<dbReference type="EC" id="2.7.11.1" evidence="1"/>
<keyword evidence="6 9" id="KW-0067">ATP-binding</keyword>